<reference evidence="5" key="2">
    <citation type="submission" date="2025-08" db="UniProtKB">
        <authorList>
            <consortium name="Ensembl"/>
        </authorList>
    </citation>
    <scope>IDENTIFICATION</scope>
</reference>
<accession>A0A8C9SH57</accession>
<dbReference type="GeneTree" id="ENSGT00940000163154"/>
<dbReference type="GO" id="GO:0003677">
    <property type="term" value="F:DNA binding"/>
    <property type="evidence" value="ECO:0007669"/>
    <property type="project" value="UniProtKB-KW"/>
</dbReference>
<dbReference type="Pfam" id="PF04218">
    <property type="entry name" value="CENP-B_N"/>
    <property type="match status" value="1"/>
</dbReference>
<dbReference type="InterPro" id="IPR009057">
    <property type="entry name" value="Homeodomain-like_sf"/>
</dbReference>
<evidence type="ECO:0000256" key="1">
    <source>
        <dbReference type="ARBA" id="ARBA00004123"/>
    </source>
</evidence>
<dbReference type="InterPro" id="IPR006600">
    <property type="entry name" value="HTH_CenpB_DNA-bd_dom"/>
</dbReference>
<dbReference type="PROSITE" id="PS51253">
    <property type="entry name" value="HTH_CENPB"/>
    <property type="match status" value="1"/>
</dbReference>
<dbReference type="SUPFAM" id="SSF46689">
    <property type="entry name" value="Homeodomain-like"/>
    <property type="match status" value="2"/>
</dbReference>
<feature type="domain" description="HTH CENPB-type" evidence="4">
    <location>
        <begin position="70"/>
        <end position="153"/>
    </location>
</feature>
<reference evidence="5 6" key="1">
    <citation type="submission" date="2019-04" db="EMBL/GenBank/DDBJ databases">
        <authorList>
            <consortium name="Wellcome Sanger Institute Data Sharing"/>
        </authorList>
    </citation>
    <scope>NUCLEOTIDE SEQUENCE [LARGE SCALE GENOMIC DNA]</scope>
</reference>
<dbReference type="OrthoDB" id="125347at2759"/>
<dbReference type="AlphaFoldDB" id="A0A8C9SH57"/>
<dbReference type="Proteomes" id="UP000694397">
    <property type="component" value="Chromosome 21"/>
</dbReference>
<evidence type="ECO:0000256" key="3">
    <source>
        <dbReference type="ARBA" id="ARBA00023242"/>
    </source>
</evidence>
<dbReference type="Pfam" id="PF03184">
    <property type="entry name" value="DDE_1"/>
    <property type="match status" value="1"/>
</dbReference>
<dbReference type="PANTHER" id="PTHR19303:SF26">
    <property type="entry name" value="TIGGER TRANSPOSABLE ELEMENT-DERIVED PROTEIN 1"/>
    <property type="match status" value="1"/>
</dbReference>
<keyword evidence="3" id="KW-0539">Nucleus</keyword>
<evidence type="ECO:0000259" key="4">
    <source>
        <dbReference type="PROSITE" id="PS51253"/>
    </source>
</evidence>
<dbReference type="PANTHER" id="PTHR19303">
    <property type="entry name" value="TRANSPOSON"/>
    <property type="match status" value="1"/>
</dbReference>
<dbReference type="Pfam" id="PF03221">
    <property type="entry name" value="HTH_Tnp_Tc5"/>
    <property type="match status" value="1"/>
</dbReference>
<dbReference type="InterPro" id="IPR050863">
    <property type="entry name" value="CenT-Element_Derived"/>
</dbReference>
<dbReference type="InterPro" id="IPR007889">
    <property type="entry name" value="HTH_Psq"/>
</dbReference>
<evidence type="ECO:0000256" key="2">
    <source>
        <dbReference type="ARBA" id="ARBA00023125"/>
    </source>
</evidence>
<dbReference type="Gene3D" id="1.10.10.60">
    <property type="entry name" value="Homeodomain-like"/>
    <property type="match status" value="2"/>
</dbReference>
<name>A0A8C9SH57_SCLFO</name>
<evidence type="ECO:0000313" key="5">
    <source>
        <dbReference type="Ensembl" id="ENSSFOP00015035828.2"/>
    </source>
</evidence>
<dbReference type="SMART" id="SM00674">
    <property type="entry name" value="CENPB"/>
    <property type="match status" value="1"/>
</dbReference>
<sequence>MLTGKAKLKRKSITMKEKLDIIMRMERGDKQKDITAATGLAGSTIYTILKNKEKIQQSAENVIGGTKLTKVSRSRHAVLERMEVLLLHWIENQNEKNIPLSTMSIQHMALLLFEGLKKKMLEEGDETVKAVEFGASKGWFDRFRRRGLLHTLKLSGQVTSADGESAATFPKELQNVILEGSYDPRQVFNMDETGLFWKRMPSRMLASQEGRKVSGHETSKDRLTLLLGGNLKGDVKLKPLLVYHAENPRALKGVIKSSLPVVWRSNRKTWVTQEVFIDYIRSYFSPFVEQYCKENSLPNKALLIIDDAPGHTADVRYADNVEVLLLPPNTTSLLQPMDQGVKATFKAYYLQLLMKHLVNEAEKDSSLKDVWRQFDIKMALCFMAEAWQGIKPETMNAAWSKLCPHFVHGFKGFSQDDIQNQIRQRIVHLAGEAGFTEVDEADVENVLTSHTEELLHTDMKALRKVYTVLYISCIVLKLII</sequence>
<comment type="subcellular location">
    <subcellularLocation>
        <location evidence="1">Nucleus</location>
    </subcellularLocation>
</comment>
<dbReference type="Ensembl" id="ENSSFOT00015036217.2">
    <property type="protein sequence ID" value="ENSSFOP00015035828.2"/>
    <property type="gene ID" value="ENSSFOG00015022809.2"/>
</dbReference>
<reference evidence="5" key="3">
    <citation type="submission" date="2025-09" db="UniProtKB">
        <authorList>
            <consortium name="Ensembl"/>
        </authorList>
    </citation>
    <scope>IDENTIFICATION</scope>
</reference>
<proteinExistence type="predicted"/>
<keyword evidence="6" id="KW-1185">Reference proteome</keyword>
<dbReference type="InterPro" id="IPR004875">
    <property type="entry name" value="DDE_SF_endonuclease_dom"/>
</dbReference>
<evidence type="ECO:0000313" key="6">
    <source>
        <dbReference type="Proteomes" id="UP000694397"/>
    </source>
</evidence>
<protein>
    <recommendedName>
        <fullName evidence="4">HTH CENPB-type domain-containing protein</fullName>
    </recommendedName>
</protein>
<dbReference type="GO" id="GO:0005634">
    <property type="term" value="C:nucleus"/>
    <property type="evidence" value="ECO:0007669"/>
    <property type="project" value="UniProtKB-SubCell"/>
</dbReference>
<organism evidence="5 6">
    <name type="scientific">Scleropages formosus</name>
    <name type="common">Asian bonytongue</name>
    <name type="synonym">Osteoglossum formosum</name>
    <dbReference type="NCBI Taxonomy" id="113540"/>
    <lineage>
        <taxon>Eukaryota</taxon>
        <taxon>Metazoa</taxon>
        <taxon>Chordata</taxon>
        <taxon>Craniata</taxon>
        <taxon>Vertebrata</taxon>
        <taxon>Euteleostomi</taxon>
        <taxon>Actinopterygii</taxon>
        <taxon>Neopterygii</taxon>
        <taxon>Teleostei</taxon>
        <taxon>Osteoglossocephala</taxon>
        <taxon>Osteoglossomorpha</taxon>
        <taxon>Osteoglossiformes</taxon>
        <taxon>Osteoglossidae</taxon>
        <taxon>Scleropages</taxon>
    </lineage>
</organism>
<keyword evidence="2" id="KW-0238">DNA-binding</keyword>